<feature type="region of interest" description="Disordered" evidence="1">
    <location>
        <begin position="1"/>
        <end position="27"/>
    </location>
</feature>
<dbReference type="Proteomes" id="UP000291116">
    <property type="component" value="Unassembled WGS sequence"/>
</dbReference>
<keyword evidence="3" id="KW-1185">Reference proteome</keyword>
<accession>A0A448ZDU3</accession>
<evidence type="ECO:0000313" key="2">
    <source>
        <dbReference type="EMBL" id="VEU40195.1"/>
    </source>
</evidence>
<feature type="region of interest" description="Disordered" evidence="1">
    <location>
        <begin position="355"/>
        <end position="379"/>
    </location>
</feature>
<organism evidence="2 3">
    <name type="scientific">Pseudo-nitzschia multistriata</name>
    <dbReference type="NCBI Taxonomy" id="183589"/>
    <lineage>
        <taxon>Eukaryota</taxon>
        <taxon>Sar</taxon>
        <taxon>Stramenopiles</taxon>
        <taxon>Ochrophyta</taxon>
        <taxon>Bacillariophyta</taxon>
        <taxon>Bacillariophyceae</taxon>
        <taxon>Bacillariophycidae</taxon>
        <taxon>Bacillariales</taxon>
        <taxon>Bacillariaceae</taxon>
        <taxon>Pseudo-nitzschia</taxon>
    </lineage>
</organism>
<evidence type="ECO:0000313" key="3">
    <source>
        <dbReference type="Proteomes" id="UP000291116"/>
    </source>
</evidence>
<dbReference type="AlphaFoldDB" id="A0A448ZDU3"/>
<sequence length="482" mass="53655">MNTQNNNVGTGDKKPAARPEVIPSGPEFRSVAIQRPTSLAGVRKSAPSDIIDKKSYFQPEVSTEKPKDVSFNPDQRLWYPTQLRPVPTFYPLERSSRFVEDEVGVVVSRISEANRLLSIHAVYCNETATADLYTAENVEMYLSLWKTSGNQEGIVIEIQRRKGDSIHFHKYSRCILDAAVGELNMKELIQKNGDDIDIVYTKKIDRLLNLETERDAETETDNAVVAVEIAHGLLMKDRMDARQLGLESLCLLTDPRKTGNRTALIASHVVLLGTAKGMDCNSLEPEEDLIVDETPFQEIRESILSLVQFRRIGEECDYDHEAEACSEDEHITVLHNLALAVLANALDVISKQDSLLDGDSSLSSTPEEEVPTNRRRLDTSESISERFLDESLECSGGSEDKEIMKTLISELGKANLKPHNACLSAKCLKSLCRASNKARSRAKELGAKTVVQTALDVGARTHLKLERECSHVMTELTQTNSE</sequence>
<gene>
    <name evidence="2" type="ORF">PSNMU_V1.4_AUG-EV-PASAV3_0070730</name>
</gene>
<evidence type="ECO:0000256" key="1">
    <source>
        <dbReference type="SAM" id="MobiDB-lite"/>
    </source>
</evidence>
<feature type="compositionally biased region" description="Low complexity" evidence="1">
    <location>
        <begin position="355"/>
        <end position="364"/>
    </location>
</feature>
<name>A0A448ZDU3_9STRA</name>
<dbReference type="OrthoDB" id="39910at2759"/>
<reference evidence="2 3" key="1">
    <citation type="submission" date="2019-01" db="EMBL/GenBank/DDBJ databases">
        <authorList>
            <person name="Ferrante I. M."/>
        </authorList>
    </citation>
    <scope>NUCLEOTIDE SEQUENCE [LARGE SCALE GENOMIC DNA]</scope>
    <source>
        <strain evidence="2 3">B856</strain>
    </source>
</reference>
<dbReference type="EMBL" id="CAACVS010000264">
    <property type="protein sequence ID" value="VEU40195.1"/>
    <property type="molecule type" value="Genomic_DNA"/>
</dbReference>
<proteinExistence type="predicted"/>
<protein>
    <submittedName>
        <fullName evidence="2">Uncharacterized protein</fullName>
    </submittedName>
</protein>